<dbReference type="AlphaFoldDB" id="A0A1H6Y6X7"/>
<dbReference type="EMBL" id="FNYC01000006">
    <property type="protein sequence ID" value="SEJ32860.1"/>
    <property type="molecule type" value="Genomic_DNA"/>
</dbReference>
<feature type="region of interest" description="Disordered" evidence="1">
    <location>
        <begin position="1"/>
        <end position="35"/>
    </location>
</feature>
<protein>
    <submittedName>
        <fullName evidence="2">Uncharacterized protein</fullName>
    </submittedName>
</protein>
<name>A0A1H6Y6X7_9GAMM</name>
<dbReference type="RefSeq" id="WP_091337247.1">
    <property type="nucleotide sequence ID" value="NZ_FNYC01000006.1"/>
</dbReference>
<reference evidence="2 3" key="1">
    <citation type="submission" date="2016-10" db="EMBL/GenBank/DDBJ databases">
        <authorList>
            <person name="de Groot N.N."/>
        </authorList>
    </citation>
    <scope>NUCLEOTIDE SEQUENCE [LARGE SCALE GENOMIC DNA]</scope>
    <source>
        <strain evidence="2 3">DSM 26515</strain>
    </source>
</reference>
<organism evidence="2 3">
    <name type="scientific">Frateuria terrea</name>
    <dbReference type="NCBI Taxonomy" id="529704"/>
    <lineage>
        <taxon>Bacteria</taxon>
        <taxon>Pseudomonadati</taxon>
        <taxon>Pseudomonadota</taxon>
        <taxon>Gammaproteobacteria</taxon>
        <taxon>Lysobacterales</taxon>
        <taxon>Rhodanobacteraceae</taxon>
        <taxon>Frateuria</taxon>
    </lineage>
</organism>
<dbReference type="Proteomes" id="UP000199420">
    <property type="component" value="Unassembled WGS sequence"/>
</dbReference>
<evidence type="ECO:0000313" key="3">
    <source>
        <dbReference type="Proteomes" id="UP000199420"/>
    </source>
</evidence>
<evidence type="ECO:0000256" key="1">
    <source>
        <dbReference type="SAM" id="MobiDB-lite"/>
    </source>
</evidence>
<sequence>MRSALTIAAPTNGSPAATGRAGGKHGRETETAGNRCLPSASSAELADPTIAVNRIAAIYVNDVGKALLDRLAGAAGLTGIECGMPGPL</sequence>
<gene>
    <name evidence="2" type="ORF">SAMN04487997_3016</name>
</gene>
<proteinExistence type="predicted"/>
<accession>A0A1H6Y6X7</accession>
<evidence type="ECO:0000313" key="2">
    <source>
        <dbReference type="EMBL" id="SEJ32860.1"/>
    </source>
</evidence>
<keyword evidence="3" id="KW-1185">Reference proteome</keyword>